<sequence>MAQQPNSDNMGMCSPPPNSERVEYKDLNPAQKELGVIMRTMKQDPTLMGISQLGSDGIYRSLTADREVVDAVPFSPALIKAILDRVPYNEEYEKVFRGVDGNKTPEEQWYKPLAGILPPPLEEGHREKSEVKL</sequence>
<reference evidence="2" key="1">
    <citation type="submission" date="2018-03" db="EMBL/GenBank/DDBJ databases">
        <authorList>
            <person name="Guldener U."/>
        </authorList>
    </citation>
    <scope>NUCLEOTIDE SEQUENCE</scope>
</reference>
<comment type="caution">
    <text evidence="2">The sequence shown here is derived from an EMBL/GenBank/DDBJ whole genome shotgun (WGS) entry which is preliminary data.</text>
</comment>
<proteinExistence type="predicted"/>
<feature type="region of interest" description="Disordered" evidence="1">
    <location>
        <begin position="1"/>
        <end position="21"/>
    </location>
</feature>
<name>A0AAE8SIV2_9HYPO</name>
<accession>A0AAE8SIV2</accession>
<evidence type="ECO:0000256" key="1">
    <source>
        <dbReference type="SAM" id="MobiDB-lite"/>
    </source>
</evidence>
<gene>
    <name evidence="2" type="ORF">FTOL_07315</name>
</gene>
<feature type="region of interest" description="Disordered" evidence="1">
    <location>
        <begin position="114"/>
        <end position="133"/>
    </location>
</feature>
<dbReference type="Proteomes" id="UP001187734">
    <property type="component" value="Unassembled WGS sequence"/>
</dbReference>
<dbReference type="AlphaFoldDB" id="A0AAE8SIV2"/>
<evidence type="ECO:0000313" key="3">
    <source>
        <dbReference type="Proteomes" id="UP001187734"/>
    </source>
</evidence>
<evidence type="ECO:0000313" key="2">
    <source>
        <dbReference type="EMBL" id="SPJ78924.1"/>
    </source>
</evidence>
<protein>
    <submittedName>
        <fullName evidence="2">Uncharacterized protein</fullName>
    </submittedName>
</protein>
<keyword evidence="3" id="KW-1185">Reference proteome</keyword>
<dbReference type="EMBL" id="ONZP01000246">
    <property type="protein sequence ID" value="SPJ78924.1"/>
    <property type="molecule type" value="Genomic_DNA"/>
</dbReference>
<organism evidence="2 3">
    <name type="scientific">Fusarium torulosum</name>
    <dbReference type="NCBI Taxonomy" id="33205"/>
    <lineage>
        <taxon>Eukaryota</taxon>
        <taxon>Fungi</taxon>
        <taxon>Dikarya</taxon>
        <taxon>Ascomycota</taxon>
        <taxon>Pezizomycotina</taxon>
        <taxon>Sordariomycetes</taxon>
        <taxon>Hypocreomycetidae</taxon>
        <taxon>Hypocreales</taxon>
        <taxon>Nectriaceae</taxon>
        <taxon>Fusarium</taxon>
    </lineage>
</organism>
<feature type="compositionally biased region" description="Basic and acidic residues" evidence="1">
    <location>
        <begin position="122"/>
        <end position="133"/>
    </location>
</feature>